<keyword evidence="1" id="KW-0812">Transmembrane</keyword>
<evidence type="ECO:0000259" key="2">
    <source>
        <dbReference type="Pfam" id="PF00535"/>
    </source>
</evidence>
<keyword evidence="1" id="KW-1133">Transmembrane helix</keyword>
<dbReference type="InterPro" id="IPR029044">
    <property type="entry name" value="Nucleotide-diphossugar_trans"/>
</dbReference>
<proteinExistence type="predicted"/>
<accession>A0A2M8KJG8</accession>
<gene>
    <name evidence="3" type="ORF">COU85_00370</name>
</gene>
<organism evidence="3 4">
    <name type="scientific">Candidatus Portnoybacteria bacterium CG10_big_fil_rev_8_21_14_0_10_44_7</name>
    <dbReference type="NCBI Taxonomy" id="1974816"/>
    <lineage>
        <taxon>Bacteria</taxon>
        <taxon>Candidatus Portnoyibacteriota</taxon>
    </lineage>
</organism>
<dbReference type="Pfam" id="PF00535">
    <property type="entry name" value="Glycos_transf_2"/>
    <property type="match status" value="1"/>
</dbReference>
<sequence>MEKLTFTLFSYNDALRIGYVVRNFLRYGEVVVFDDHSEDNTKETVENLGVKFIVRPKTAQRFIETEETFDFVKKHITTPWVYWGWTDNLLTKNLLEKMAELSEQTKYKRVYLPVYTYMWGNIKHPIMKARYPNFFMMDYVSFKGNYIHHFGSFLGKPEEELRLPYDRKAAIYHFSTYDLNRLIPALLRYTNDEAKHKYENRTREFSLRYTFGSMFNYFRLFFLNGGWRIGVIGLLNGLVFAFFRLMVAVRLYELEHNITAEGQEKEYAKGKEKLLREIENG</sequence>
<comment type="caution">
    <text evidence="3">The sequence shown here is derived from an EMBL/GenBank/DDBJ whole genome shotgun (WGS) entry which is preliminary data.</text>
</comment>
<name>A0A2M8KJG8_9BACT</name>
<dbReference type="SUPFAM" id="SSF53448">
    <property type="entry name" value="Nucleotide-diphospho-sugar transferases"/>
    <property type="match status" value="1"/>
</dbReference>
<dbReference type="Proteomes" id="UP000231086">
    <property type="component" value="Unassembled WGS sequence"/>
</dbReference>
<dbReference type="Gene3D" id="3.90.550.10">
    <property type="entry name" value="Spore Coat Polysaccharide Biosynthesis Protein SpsA, Chain A"/>
    <property type="match status" value="1"/>
</dbReference>
<feature type="transmembrane region" description="Helical" evidence="1">
    <location>
        <begin position="229"/>
        <end position="247"/>
    </location>
</feature>
<feature type="domain" description="Glycosyltransferase 2-like" evidence="2">
    <location>
        <begin position="11"/>
        <end position="138"/>
    </location>
</feature>
<dbReference type="AlphaFoldDB" id="A0A2M8KJG8"/>
<dbReference type="EMBL" id="PFEA01000008">
    <property type="protein sequence ID" value="PJE60048.1"/>
    <property type="molecule type" value="Genomic_DNA"/>
</dbReference>
<keyword evidence="1" id="KW-0472">Membrane</keyword>
<reference evidence="4" key="1">
    <citation type="submission" date="2017-09" db="EMBL/GenBank/DDBJ databases">
        <title>Depth-based differentiation of microbial function through sediment-hosted aquifers and enrichment of novel symbionts in the deep terrestrial subsurface.</title>
        <authorList>
            <person name="Probst A.J."/>
            <person name="Ladd B."/>
            <person name="Jarett J.K."/>
            <person name="Geller-Mcgrath D.E."/>
            <person name="Sieber C.M.K."/>
            <person name="Emerson J.B."/>
            <person name="Anantharaman K."/>
            <person name="Thomas B.C."/>
            <person name="Malmstrom R."/>
            <person name="Stieglmeier M."/>
            <person name="Klingl A."/>
            <person name="Woyke T."/>
            <person name="Ryan C.M."/>
            <person name="Banfield J.F."/>
        </authorList>
    </citation>
    <scope>NUCLEOTIDE SEQUENCE [LARGE SCALE GENOMIC DNA]</scope>
</reference>
<protein>
    <recommendedName>
        <fullName evidence="2">Glycosyltransferase 2-like domain-containing protein</fullName>
    </recommendedName>
</protein>
<evidence type="ECO:0000313" key="3">
    <source>
        <dbReference type="EMBL" id="PJE60048.1"/>
    </source>
</evidence>
<evidence type="ECO:0000313" key="4">
    <source>
        <dbReference type="Proteomes" id="UP000231086"/>
    </source>
</evidence>
<dbReference type="InterPro" id="IPR001173">
    <property type="entry name" value="Glyco_trans_2-like"/>
</dbReference>
<evidence type="ECO:0000256" key="1">
    <source>
        <dbReference type="SAM" id="Phobius"/>
    </source>
</evidence>